<keyword evidence="2" id="KW-0031">Aminopeptidase</keyword>
<keyword evidence="2" id="KW-0378">Hydrolase</keyword>
<evidence type="ECO:0000313" key="2">
    <source>
        <dbReference type="EMBL" id="ARU55395.1"/>
    </source>
</evidence>
<keyword evidence="3" id="KW-1185">Reference proteome</keyword>
<dbReference type="EMBL" id="CP021425">
    <property type="protein sequence ID" value="ARU55395.1"/>
    <property type="molecule type" value="Genomic_DNA"/>
</dbReference>
<dbReference type="InterPro" id="IPR029058">
    <property type="entry name" value="AB_hydrolase_fold"/>
</dbReference>
<dbReference type="SUPFAM" id="SSF53474">
    <property type="entry name" value="alpha/beta-Hydrolases"/>
    <property type="match status" value="1"/>
</dbReference>
<dbReference type="GO" id="GO:0004177">
    <property type="term" value="F:aminopeptidase activity"/>
    <property type="evidence" value="ECO:0007669"/>
    <property type="project" value="UniProtKB-KW"/>
</dbReference>
<dbReference type="PANTHER" id="PTHR12277:SF81">
    <property type="entry name" value="PROTEIN ABHD13"/>
    <property type="match status" value="1"/>
</dbReference>
<dbReference type="PANTHER" id="PTHR12277">
    <property type="entry name" value="ALPHA/BETA HYDROLASE DOMAIN-CONTAINING PROTEIN"/>
    <property type="match status" value="1"/>
</dbReference>
<evidence type="ECO:0000259" key="1">
    <source>
        <dbReference type="Pfam" id="PF12146"/>
    </source>
</evidence>
<dbReference type="InterPro" id="IPR022742">
    <property type="entry name" value="Hydrolase_4"/>
</dbReference>
<dbReference type="AlphaFoldDB" id="A0A1Y0I7A9"/>
<accession>A0A1Y0I7A9</accession>
<proteinExistence type="predicted"/>
<organism evidence="2 3">
    <name type="scientific">Oleiphilus messinensis</name>
    <dbReference type="NCBI Taxonomy" id="141451"/>
    <lineage>
        <taxon>Bacteria</taxon>
        <taxon>Pseudomonadati</taxon>
        <taxon>Pseudomonadota</taxon>
        <taxon>Gammaproteobacteria</taxon>
        <taxon>Oceanospirillales</taxon>
        <taxon>Oleiphilaceae</taxon>
        <taxon>Oleiphilus</taxon>
    </lineage>
</organism>
<dbReference type="OrthoDB" id="636008at2"/>
<sequence>MSFKYTLYRYFKKPFFGRFNRPWRWPEGIDQNLWHRLDVPSRSGSMLSALVAESPNLLTKGAVLLVHPMGAIAKGFWMKHGHADLLLNAGYHVMVFDLNGFGESTNATMDYPLDVLAAGLALQGRYPELPIAVMGSSMGAAMSICALAEPDHPFRAAVFESAFPTLLHFWRRFPIPKLGIQMSKFVYPAGERRLRPTYAVDSWIDAPPVLLIYGDADQFTPVEDGELLKDCMNRKTNTTFWCVPDVEHTQAYKAQPQAYADRVLSFLSSRMSQVKPKSKSCSSVVLMD</sequence>
<dbReference type="KEGG" id="ome:OLMES_1316"/>
<evidence type="ECO:0000313" key="3">
    <source>
        <dbReference type="Proteomes" id="UP000196027"/>
    </source>
</evidence>
<protein>
    <submittedName>
        <fullName evidence="2">Dipeptidyl aminopeptidase/acylaminoacyl-peptidase-like protein</fullName>
    </submittedName>
</protein>
<dbReference type="Gene3D" id="3.40.50.1820">
    <property type="entry name" value="alpha/beta hydrolase"/>
    <property type="match status" value="1"/>
</dbReference>
<dbReference type="Proteomes" id="UP000196027">
    <property type="component" value="Chromosome"/>
</dbReference>
<name>A0A1Y0I7A9_9GAMM</name>
<feature type="domain" description="Serine aminopeptidase S33" evidence="1">
    <location>
        <begin position="60"/>
        <end position="163"/>
    </location>
</feature>
<keyword evidence="2" id="KW-0645">Protease</keyword>
<gene>
    <name evidence="2" type="ORF">OLMES_1316</name>
</gene>
<reference evidence="2 3" key="1">
    <citation type="submission" date="2017-05" db="EMBL/GenBank/DDBJ databases">
        <title>Genomic insights into alkan degradation activity of Oleiphilus messinensis.</title>
        <authorList>
            <person name="Kozyavkin S.A."/>
            <person name="Slesarev A.I."/>
            <person name="Golyshin P.N."/>
            <person name="Korzhenkov A."/>
            <person name="Golyshina O.N."/>
            <person name="Toshchakov S.V."/>
        </authorList>
    </citation>
    <scope>NUCLEOTIDE SEQUENCE [LARGE SCALE GENOMIC DNA]</scope>
    <source>
        <strain evidence="2 3">ME102</strain>
    </source>
</reference>
<dbReference type="Pfam" id="PF12146">
    <property type="entry name" value="Hydrolase_4"/>
    <property type="match status" value="1"/>
</dbReference>
<dbReference type="RefSeq" id="WP_087460511.1">
    <property type="nucleotide sequence ID" value="NZ_CP021425.1"/>
</dbReference>